<dbReference type="RefSeq" id="WP_201632576.1">
    <property type="nucleotide sequence ID" value="NZ_JAEQNB010000001.1"/>
</dbReference>
<keyword evidence="4" id="KW-1185">Reference proteome</keyword>
<feature type="domain" description="Pyruvate carboxyltransferase" evidence="2">
    <location>
        <begin position="3"/>
        <end position="252"/>
    </location>
</feature>
<dbReference type="InterPro" id="IPR013785">
    <property type="entry name" value="Aldolase_TIM"/>
</dbReference>
<evidence type="ECO:0000313" key="4">
    <source>
        <dbReference type="Proteomes" id="UP000602284"/>
    </source>
</evidence>
<dbReference type="PANTHER" id="PTHR10277:SF9">
    <property type="entry name" value="2-ISOPROPYLMALATE SYNTHASE 1, CHLOROPLASTIC-RELATED"/>
    <property type="match status" value="1"/>
</dbReference>
<dbReference type="InterPro" id="IPR050073">
    <property type="entry name" value="2-IPM_HCS-like"/>
</dbReference>
<sequence>MSLQLIDVTLRESVHVPDTPLKMEAAKLVVNGLSAAGIDFIEIGYVVDEHDSYIPAYSPMEYIEELAQSLQPGSRTKLVLMIHPHQYTPNMLERMKHPAVGMIRLCIPLQKVDATLPLIQELKANGLSVSANLIRASHATLEEILAFTKKVEEAGADYMYLADSNGAMLPAHVRSLYEGLSANSDLKLGFHPHNNLHLASANALEAMTAGAHILDASMYGFGKGAGNLCIESFVACLKRMGLAGNYNLGKLISTSKAAYELFIEAVDGESYFIEEEGILTGYHNLNLDVQDRMEEMAKHKGTSLLDLLLTLENQSWIDRANMVLTNQETEKRTVSA</sequence>
<reference evidence="3 4" key="1">
    <citation type="submission" date="2021-01" db="EMBL/GenBank/DDBJ databases">
        <title>Tumebacillus sp. strain ITR2 16S ribosomal RNA gene Genome sequencing and assembly.</title>
        <authorList>
            <person name="Kang M."/>
        </authorList>
    </citation>
    <scope>NUCLEOTIDE SEQUENCE [LARGE SCALE GENOMIC DNA]</scope>
    <source>
        <strain evidence="3 4">ITR2</strain>
    </source>
</reference>
<name>A0ABS1J7X2_9BACL</name>
<evidence type="ECO:0000259" key="2">
    <source>
        <dbReference type="PROSITE" id="PS50991"/>
    </source>
</evidence>
<dbReference type="Proteomes" id="UP000602284">
    <property type="component" value="Unassembled WGS sequence"/>
</dbReference>
<evidence type="ECO:0000313" key="3">
    <source>
        <dbReference type="EMBL" id="MBL0386364.1"/>
    </source>
</evidence>
<dbReference type="Gene3D" id="3.20.20.70">
    <property type="entry name" value="Aldolase class I"/>
    <property type="match status" value="1"/>
</dbReference>
<keyword evidence="1" id="KW-0464">Manganese</keyword>
<protein>
    <recommendedName>
        <fullName evidence="2">Pyruvate carboxyltransferase domain-containing protein</fullName>
    </recommendedName>
</protein>
<dbReference type="SUPFAM" id="SSF51569">
    <property type="entry name" value="Aldolase"/>
    <property type="match status" value="1"/>
</dbReference>
<dbReference type="InterPro" id="IPR000891">
    <property type="entry name" value="PYR_CT"/>
</dbReference>
<proteinExistence type="predicted"/>
<evidence type="ECO:0000256" key="1">
    <source>
        <dbReference type="ARBA" id="ARBA00023211"/>
    </source>
</evidence>
<dbReference type="Pfam" id="PF00682">
    <property type="entry name" value="HMGL-like"/>
    <property type="match status" value="1"/>
</dbReference>
<accession>A0ABS1J7X2</accession>
<dbReference type="PANTHER" id="PTHR10277">
    <property type="entry name" value="HOMOCITRATE SYNTHASE-RELATED"/>
    <property type="match status" value="1"/>
</dbReference>
<dbReference type="PROSITE" id="PS50991">
    <property type="entry name" value="PYR_CT"/>
    <property type="match status" value="1"/>
</dbReference>
<dbReference type="EMBL" id="JAEQNB010000001">
    <property type="protein sequence ID" value="MBL0386364.1"/>
    <property type="molecule type" value="Genomic_DNA"/>
</dbReference>
<gene>
    <name evidence="3" type="ORF">JJB07_06860</name>
</gene>
<organism evidence="3 4">
    <name type="scientific">Tumebacillus amylolyticus</name>
    <dbReference type="NCBI Taxonomy" id="2801339"/>
    <lineage>
        <taxon>Bacteria</taxon>
        <taxon>Bacillati</taxon>
        <taxon>Bacillota</taxon>
        <taxon>Bacilli</taxon>
        <taxon>Bacillales</taxon>
        <taxon>Alicyclobacillaceae</taxon>
        <taxon>Tumebacillus</taxon>
    </lineage>
</organism>
<comment type="caution">
    <text evidence="3">The sequence shown here is derived from an EMBL/GenBank/DDBJ whole genome shotgun (WGS) entry which is preliminary data.</text>
</comment>